<evidence type="ECO:0000256" key="4">
    <source>
        <dbReference type="ARBA" id="ARBA00061376"/>
    </source>
</evidence>
<dbReference type="AlphaFoldDB" id="A0AAN7B3X8"/>
<proteinExistence type="inferred from homology"/>
<dbReference type="PANTHER" id="PTHR42699">
    <property type="match status" value="1"/>
</dbReference>
<dbReference type="SUPFAM" id="SSF53383">
    <property type="entry name" value="PLP-dependent transferases"/>
    <property type="match status" value="1"/>
</dbReference>
<sequence>MQTIADPRSIALGSPLPPGDIHAVGVHLPEWRDTLGWAAREGRVLDAMKTGYPRFFVPRVVDKLAERILELGLAPESNSHPSKPNYRSIIFPSKRYVDFYIGFLRRQGPPGTNLDQVYALMLKWDGTTANLDFKKTDQSISRRCLDGYLHVDNQPNQRPIFAVLYPASLYSLTKAFWQHTGFGISSRHATYWLENAEIFKTPDGDASKSFHERPIRGSSYRSAKESITIVVKSGQSPEHVESVADDNILLYPTGMTAITEAAVAIKALRSTVGGRCAAAVFGFTYVDTYKTITRVLDFDATLYKYADADELERQLNEGLKLDLLITEFPGNPLLQSPDMTRLHDLAKKHDFILIVDDTVGTCINVNLMQYCDVVCTSLTKMFSGRCNVMGGAVVVSPHSPHQEGLLTALGKVYEEIWFPEDASVMETNSRDFRERVLRANSNAEFVVSLLQHSPAIEEVYYPKGSTTQHIYDRFRLPNGGYGFLLSIKFTSPARAIAFYDNLDVAKGPSLGTNFTLCCAYTLLAHYSELEWAAEYGVVEHLVRISVGLEDEEWLRARIDKALRAAETVRD</sequence>
<evidence type="ECO:0000313" key="6">
    <source>
        <dbReference type="EMBL" id="KAK4209092.1"/>
    </source>
</evidence>
<dbReference type="FunFam" id="3.90.1150.10:FF:000063">
    <property type="entry name" value="Probable cystathionine gamma-synthase"/>
    <property type="match status" value="1"/>
</dbReference>
<dbReference type="EMBL" id="MU858216">
    <property type="protein sequence ID" value="KAK4209092.1"/>
    <property type="molecule type" value="Genomic_DNA"/>
</dbReference>
<keyword evidence="2 5" id="KW-0663">Pyridoxal phosphate</keyword>
<dbReference type="InterPro" id="IPR051750">
    <property type="entry name" value="Trans-sulfuration_enzymes"/>
</dbReference>
<dbReference type="Gene3D" id="3.40.640.10">
    <property type="entry name" value="Type I PLP-dependent aspartate aminotransferase-like (Major domain)"/>
    <property type="match status" value="1"/>
</dbReference>
<dbReference type="GO" id="GO:0003962">
    <property type="term" value="F:cystathionine gamma-synthase activity"/>
    <property type="evidence" value="ECO:0007669"/>
    <property type="project" value="TreeGrafter"/>
</dbReference>
<dbReference type="InterPro" id="IPR015424">
    <property type="entry name" value="PyrdxlP-dep_Trfase"/>
</dbReference>
<reference evidence="6" key="1">
    <citation type="journal article" date="2023" name="Mol. Phylogenet. Evol.">
        <title>Genome-scale phylogeny and comparative genomics of the fungal order Sordariales.</title>
        <authorList>
            <person name="Hensen N."/>
            <person name="Bonometti L."/>
            <person name="Westerberg I."/>
            <person name="Brannstrom I.O."/>
            <person name="Guillou S."/>
            <person name="Cros-Aarteil S."/>
            <person name="Calhoun S."/>
            <person name="Haridas S."/>
            <person name="Kuo A."/>
            <person name="Mondo S."/>
            <person name="Pangilinan J."/>
            <person name="Riley R."/>
            <person name="LaButti K."/>
            <person name="Andreopoulos B."/>
            <person name="Lipzen A."/>
            <person name="Chen C."/>
            <person name="Yan M."/>
            <person name="Daum C."/>
            <person name="Ng V."/>
            <person name="Clum A."/>
            <person name="Steindorff A."/>
            <person name="Ohm R.A."/>
            <person name="Martin F."/>
            <person name="Silar P."/>
            <person name="Natvig D.O."/>
            <person name="Lalanne C."/>
            <person name="Gautier V."/>
            <person name="Ament-Velasquez S.L."/>
            <person name="Kruys A."/>
            <person name="Hutchinson M.I."/>
            <person name="Powell A.J."/>
            <person name="Barry K."/>
            <person name="Miller A.N."/>
            <person name="Grigoriev I.V."/>
            <person name="Debuchy R."/>
            <person name="Gladieux P."/>
            <person name="Hiltunen Thoren M."/>
            <person name="Johannesson H."/>
        </authorList>
    </citation>
    <scope>NUCLEOTIDE SEQUENCE</scope>
    <source>
        <strain evidence="6">PSN293</strain>
    </source>
</reference>
<evidence type="ECO:0000256" key="3">
    <source>
        <dbReference type="ARBA" id="ARBA00034478"/>
    </source>
</evidence>
<name>A0AAN7B3X8_9PEZI</name>
<keyword evidence="7" id="KW-1185">Reference proteome</keyword>
<comment type="pathway">
    <text evidence="3">Amino-acid biosynthesis; L-methionine biosynthesis via de novo pathway.</text>
</comment>
<gene>
    <name evidence="6" type="ORF">QBC37DRAFT_451236</name>
</gene>
<organism evidence="6 7">
    <name type="scientific">Rhypophila decipiens</name>
    <dbReference type="NCBI Taxonomy" id="261697"/>
    <lineage>
        <taxon>Eukaryota</taxon>
        <taxon>Fungi</taxon>
        <taxon>Dikarya</taxon>
        <taxon>Ascomycota</taxon>
        <taxon>Pezizomycotina</taxon>
        <taxon>Sordariomycetes</taxon>
        <taxon>Sordariomycetidae</taxon>
        <taxon>Sordariales</taxon>
        <taxon>Naviculisporaceae</taxon>
        <taxon>Rhypophila</taxon>
    </lineage>
</organism>
<dbReference type="Proteomes" id="UP001301769">
    <property type="component" value="Unassembled WGS sequence"/>
</dbReference>
<reference evidence="6" key="2">
    <citation type="submission" date="2023-05" db="EMBL/GenBank/DDBJ databases">
        <authorList>
            <consortium name="Lawrence Berkeley National Laboratory"/>
            <person name="Steindorff A."/>
            <person name="Hensen N."/>
            <person name="Bonometti L."/>
            <person name="Westerberg I."/>
            <person name="Brannstrom I.O."/>
            <person name="Guillou S."/>
            <person name="Cros-Aarteil S."/>
            <person name="Calhoun S."/>
            <person name="Haridas S."/>
            <person name="Kuo A."/>
            <person name="Mondo S."/>
            <person name="Pangilinan J."/>
            <person name="Riley R."/>
            <person name="Labutti K."/>
            <person name="Andreopoulos B."/>
            <person name="Lipzen A."/>
            <person name="Chen C."/>
            <person name="Yanf M."/>
            <person name="Daum C."/>
            <person name="Ng V."/>
            <person name="Clum A."/>
            <person name="Ohm R."/>
            <person name="Martin F."/>
            <person name="Silar P."/>
            <person name="Natvig D."/>
            <person name="Lalanne C."/>
            <person name="Gautier V."/>
            <person name="Ament-Velasquez S.L."/>
            <person name="Kruys A."/>
            <person name="Hutchinson M.I."/>
            <person name="Powell A.J."/>
            <person name="Barry K."/>
            <person name="Miller A.N."/>
            <person name="Grigoriev I.V."/>
            <person name="Debuchy R."/>
            <person name="Gladieux P."/>
            <person name="Thoren M.H."/>
            <person name="Johannesson H."/>
        </authorList>
    </citation>
    <scope>NUCLEOTIDE SEQUENCE</scope>
    <source>
        <strain evidence="6">PSN293</strain>
    </source>
</reference>
<dbReference type="GO" id="GO:0030170">
    <property type="term" value="F:pyridoxal phosphate binding"/>
    <property type="evidence" value="ECO:0007669"/>
    <property type="project" value="InterPro"/>
</dbReference>
<comment type="cofactor">
    <cofactor evidence="1 5">
        <name>pyridoxal 5'-phosphate</name>
        <dbReference type="ChEBI" id="CHEBI:597326"/>
    </cofactor>
</comment>
<dbReference type="Gene3D" id="3.90.1150.10">
    <property type="entry name" value="Aspartate Aminotransferase, domain 1"/>
    <property type="match status" value="1"/>
</dbReference>
<dbReference type="PROSITE" id="PS00819">
    <property type="entry name" value="DPS_2"/>
    <property type="match status" value="1"/>
</dbReference>
<evidence type="ECO:0000256" key="2">
    <source>
        <dbReference type="ARBA" id="ARBA00022898"/>
    </source>
</evidence>
<dbReference type="GO" id="GO:0019346">
    <property type="term" value="P:transsulfuration"/>
    <property type="evidence" value="ECO:0007669"/>
    <property type="project" value="InterPro"/>
</dbReference>
<protein>
    <submittedName>
        <fullName evidence="6">Cystathionine gamma-synthase/beta-lyase</fullName>
    </submittedName>
</protein>
<dbReference type="GO" id="GO:0016722">
    <property type="term" value="F:oxidoreductase activity, acting on metal ions"/>
    <property type="evidence" value="ECO:0007669"/>
    <property type="project" value="InterPro"/>
</dbReference>
<comment type="similarity">
    <text evidence="4">Belongs to the trans-sulfuration enzymes family. MET7 subfamily.</text>
</comment>
<evidence type="ECO:0000256" key="1">
    <source>
        <dbReference type="ARBA" id="ARBA00001933"/>
    </source>
</evidence>
<dbReference type="PANTHER" id="PTHR42699:SF1">
    <property type="entry name" value="CYSTATHIONINE GAMMA-SYNTHASE-RELATED"/>
    <property type="match status" value="1"/>
</dbReference>
<dbReference type="InterPro" id="IPR015422">
    <property type="entry name" value="PyrdxlP-dep_Trfase_small"/>
</dbReference>
<dbReference type="InterPro" id="IPR023188">
    <property type="entry name" value="DPS_DNA-bd_CS"/>
</dbReference>
<dbReference type="InterPro" id="IPR015421">
    <property type="entry name" value="PyrdxlP-dep_Trfase_major"/>
</dbReference>
<evidence type="ECO:0000256" key="5">
    <source>
        <dbReference type="RuleBase" id="RU362118"/>
    </source>
</evidence>
<dbReference type="Pfam" id="PF01053">
    <property type="entry name" value="Cys_Met_Meta_PP"/>
    <property type="match status" value="1"/>
</dbReference>
<accession>A0AAN7B3X8</accession>
<dbReference type="InterPro" id="IPR000277">
    <property type="entry name" value="Cys/Met-Metab_PyrdxlP-dep_enz"/>
</dbReference>
<evidence type="ECO:0000313" key="7">
    <source>
        <dbReference type="Proteomes" id="UP001301769"/>
    </source>
</evidence>
<comment type="caution">
    <text evidence="6">The sequence shown here is derived from an EMBL/GenBank/DDBJ whole genome shotgun (WGS) entry which is preliminary data.</text>
</comment>